<dbReference type="PANTHER" id="PTHR10644">
    <property type="entry name" value="DNA REPAIR/RNA PROCESSING CPSF FAMILY"/>
    <property type="match status" value="1"/>
</dbReference>
<dbReference type="Gene3D" id="2.130.10.10">
    <property type="entry name" value="YVTN repeat-like/Quinoprotein amine dehydrogenase"/>
    <property type="match status" value="1"/>
</dbReference>
<evidence type="ECO:0000313" key="3">
    <source>
        <dbReference type="Proteomes" id="UP001630127"/>
    </source>
</evidence>
<gene>
    <name evidence="2" type="ORF">ACH5RR_010757</name>
</gene>
<dbReference type="EMBL" id="JBJUIK010000004">
    <property type="protein sequence ID" value="KAL3531435.1"/>
    <property type="molecule type" value="Genomic_DNA"/>
</dbReference>
<comment type="caution">
    <text evidence="2">The sequence shown here is derived from an EMBL/GenBank/DDBJ whole genome shotgun (WGS) entry which is preliminary data.</text>
</comment>
<dbReference type="Proteomes" id="UP001630127">
    <property type="component" value="Unassembled WGS sequence"/>
</dbReference>
<dbReference type="InterPro" id="IPR015943">
    <property type="entry name" value="WD40/YVTN_repeat-like_dom_sf"/>
</dbReference>
<sequence length="419" mass="46267">MKEESVPGCKRVWTVYHKNPHSHVVDPSKAPADDDGYHAYLIVSLESRTMLFGTLDGSIGCITLLDELTFRGRQSLQKKLVDAVFHVAGLNPRSFRQFHSNGRTHRPCPGSIVECELLCHAGGAVCARIKSSYMISLRDLDMKHIKGFIFINGYIEPVMVILDARELTWAGLVSLKHHTCMISALSIRTMLRQHPLVWSATSTSCVALNYNAAPMDRSQEMSRSNFIVELDAANATWLTNDVCMLSMKAGDFLLLTLVYDGRIAQRLELSRSRASVLTSGLTNVWSSFFLGSRLGDSILVQFTYGAGASILVPGVKEEEVGDIESDVPSAKRLRIARYGECPLHCCEGPDWQHIKRGRESLARGPIVKVDPQGRCAVVLVYGLQMVVLKAAEVILCPVMVILHERELAWAVSSGNVTLA</sequence>
<proteinExistence type="predicted"/>
<dbReference type="Pfam" id="PF03178">
    <property type="entry name" value="CPSF_A"/>
    <property type="match status" value="1"/>
</dbReference>
<evidence type="ECO:0000259" key="1">
    <source>
        <dbReference type="Pfam" id="PF03178"/>
    </source>
</evidence>
<keyword evidence="3" id="KW-1185">Reference proteome</keyword>
<accession>A0ABD3AJT8</accession>
<feature type="domain" description="RSE1/DDB1/CPSF1 C-terminal" evidence="1">
    <location>
        <begin position="47"/>
        <end position="119"/>
    </location>
</feature>
<dbReference type="AlphaFoldDB" id="A0ABD3AJT8"/>
<evidence type="ECO:0000313" key="2">
    <source>
        <dbReference type="EMBL" id="KAL3531435.1"/>
    </source>
</evidence>
<reference evidence="2 3" key="1">
    <citation type="submission" date="2024-11" db="EMBL/GenBank/DDBJ databases">
        <title>A near-complete genome assembly of Cinchona calisaya.</title>
        <authorList>
            <person name="Lian D.C."/>
            <person name="Zhao X.W."/>
            <person name="Wei L."/>
        </authorList>
    </citation>
    <scope>NUCLEOTIDE SEQUENCE [LARGE SCALE GENOMIC DNA]</scope>
    <source>
        <tissue evidence="2">Nenye</tissue>
    </source>
</reference>
<dbReference type="InterPro" id="IPR050358">
    <property type="entry name" value="RSE1/DDB1/CFT1"/>
</dbReference>
<organism evidence="2 3">
    <name type="scientific">Cinchona calisaya</name>
    <dbReference type="NCBI Taxonomy" id="153742"/>
    <lineage>
        <taxon>Eukaryota</taxon>
        <taxon>Viridiplantae</taxon>
        <taxon>Streptophyta</taxon>
        <taxon>Embryophyta</taxon>
        <taxon>Tracheophyta</taxon>
        <taxon>Spermatophyta</taxon>
        <taxon>Magnoliopsida</taxon>
        <taxon>eudicotyledons</taxon>
        <taxon>Gunneridae</taxon>
        <taxon>Pentapetalae</taxon>
        <taxon>asterids</taxon>
        <taxon>lamiids</taxon>
        <taxon>Gentianales</taxon>
        <taxon>Rubiaceae</taxon>
        <taxon>Cinchonoideae</taxon>
        <taxon>Cinchoneae</taxon>
        <taxon>Cinchona</taxon>
    </lineage>
</organism>
<name>A0ABD3AJT8_9GENT</name>
<dbReference type="InterPro" id="IPR004871">
    <property type="entry name" value="RSE1/DDB1/CPSF1_C"/>
</dbReference>
<protein>
    <recommendedName>
        <fullName evidence="1">RSE1/DDB1/CPSF1 C-terminal domain-containing protein</fullName>
    </recommendedName>
</protein>